<evidence type="ECO:0000256" key="1">
    <source>
        <dbReference type="SAM" id="Phobius"/>
    </source>
</evidence>
<keyword evidence="1" id="KW-0812">Transmembrane</keyword>
<reference evidence="2 3" key="1">
    <citation type="submission" date="2018-03" db="EMBL/GenBank/DDBJ databases">
        <authorList>
            <person name="Keele B.F."/>
        </authorList>
    </citation>
    <scope>NUCLEOTIDE SEQUENCE [LARGE SCALE GENOMIC DNA]</scope>
    <source>
        <strain evidence="2 3">YL28-9</strain>
    </source>
</reference>
<name>A0A2T3HIA1_9SPHI</name>
<proteinExistence type="predicted"/>
<feature type="transmembrane region" description="Helical" evidence="1">
    <location>
        <begin position="283"/>
        <end position="300"/>
    </location>
</feature>
<keyword evidence="3" id="KW-1185">Reference proteome</keyword>
<protein>
    <submittedName>
        <fullName evidence="2">MSEP-CTERM sorting domain-containing protein</fullName>
    </submittedName>
</protein>
<evidence type="ECO:0000313" key="3">
    <source>
        <dbReference type="Proteomes" id="UP000240912"/>
    </source>
</evidence>
<keyword evidence="1" id="KW-1133">Transmembrane helix</keyword>
<comment type="caution">
    <text evidence="2">The sequence shown here is derived from an EMBL/GenBank/DDBJ whole genome shotgun (WGS) entry which is preliminary data.</text>
</comment>
<sequence length="313" mass="35536">MPKVFRKPVYHFLIDMSKQAAGSEKTFLHRLSKFMKENRLIRSDVRIGLVSQRYKLTDQQETWPEDLRKGKFSGGFFLENAIRQTLLENYRSGISSYSVMVVISNNFGQAILPDSFSELSFCYPEKLFFYELNAKGQLLKHALDHQPGLAVRPGQPRPAPVYAWPDHRRAARWLRADAGPAVFSLSSFNGITEPLASLSKWEKGLLCAAQEQFKHLHPEHQTVKGRHLLKTGFRSGLLTSESAFIALENEAQKRALLKKQEDMLNGDPLLDAGEEIRMDEPSLSMLLTCGALLVVAAFIFKSRRRHRLAGKVH</sequence>
<dbReference type="AlphaFoldDB" id="A0A2T3HIA1"/>
<dbReference type="Proteomes" id="UP000240912">
    <property type="component" value="Unassembled WGS sequence"/>
</dbReference>
<gene>
    <name evidence="2" type="ORF">C7T94_15000</name>
</gene>
<dbReference type="NCBIfam" id="TIGR04286">
    <property type="entry name" value="MSEP-CTERM"/>
    <property type="match status" value="1"/>
</dbReference>
<dbReference type="EMBL" id="PYLS01000006">
    <property type="protein sequence ID" value="PST82111.1"/>
    <property type="molecule type" value="Genomic_DNA"/>
</dbReference>
<evidence type="ECO:0000313" key="2">
    <source>
        <dbReference type="EMBL" id="PST82111.1"/>
    </source>
</evidence>
<dbReference type="InterPro" id="IPR027550">
    <property type="entry name" value="MSEP-CTERM"/>
</dbReference>
<dbReference type="OrthoDB" id="1801976at2"/>
<accession>A0A2T3HIA1</accession>
<organism evidence="2 3">
    <name type="scientific">Pedobacter yulinensis</name>
    <dbReference type="NCBI Taxonomy" id="2126353"/>
    <lineage>
        <taxon>Bacteria</taxon>
        <taxon>Pseudomonadati</taxon>
        <taxon>Bacteroidota</taxon>
        <taxon>Sphingobacteriia</taxon>
        <taxon>Sphingobacteriales</taxon>
        <taxon>Sphingobacteriaceae</taxon>
        <taxon>Pedobacter</taxon>
    </lineage>
</organism>
<dbReference type="RefSeq" id="WP_107216233.1">
    <property type="nucleotide sequence ID" value="NZ_KZ686270.1"/>
</dbReference>
<keyword evidence="1" id="KW-0472">Membrane</keyword>